<accession>A0ABY8N218</accession>
<evidence type="ECO:0000313" key="3">
    <source>
        <dbReference type="Proteomes" id="UP001243713"/>
    </source>
</evidence>
<evidence type="ECO:0008006" key="4">
    <source>
        <dbReference type="Google" id="ProtNLM"/>
    </source>
</evidence>
<protein>
    <recommendedName>
        <fullName evidence="4">J domain-containing protein</fullName>
    </recommendedName>
</protein>
<evidence type="ECO:0000256" key="1">
    <source>
        <dbReference type="ARBA" id="ARBA00023186"/>
    </source>
</evidence>
<gene>
    <name evidence="2" type="ORF">MOQ58_14520</name>
</gene>
<dbReference type="Proteomes" id="UP001243713">
    <property type="component" value="Chromosome"/>
</dbReference>
<dbReference type="RefSeq" id="WP_280163957.1">
    <property type="nucleotide sequence ID" value="NZ_CP093428.1"/>
</dbReference>
<evidence type="ECO:0000313" key="2">
    <source>
        <dbReference type="EMBL" id="WGK93351.1"/>
    </source>
</evidence>
<sequence>MNLSAIQNVEDLQNLGTLEDLRLVIQQLVSPLKVEAATYEDLLKIVQLLQENWVGIRSGTFVSRQAEIIFYLTKLDGQLRNDLIGLTDEHYEDQDKAKQWLRKLNNLVHPDKGGDEAAFKILKKIYEQVTLNDFDGGEDE</sequence>
<dbReference type="InterPro" id="IPR036869">
    <property type="entry name" value="J_dom_sf"/>
</dbReference>
<dbReference type="EMBL" id="CP093428">
    <property type="protein sequence ID" value="WGK93351.1"/>
    <property type="molecule type" value="Genomic_DNA"/>
</dbReference>
<name>A0ABY8N218_9PSED</name>
<reference evidence="2 3" key="1">
    <citation type="submission" date="2022-03" db="EMBL/GenBank/DDBJ databases">
        <title>Plant growth promoting endophytes with ACC deaminase activity.</title>
        <authorList>
            <person name="Charles T."/>
            <person name="Van Dyk A."/>
            <person name="Cheng J."/>
            <person name="Heil J."/>
        </authorList>
    </citation>
    <scope>NUCLEOTIDE SEQUENCE [LARGE SCALE GENOMIC DNA]</scope>
    <source>
        <strain evidence="2 3">8R6</strain>
    </source>
</reference>
<dbReference type="SUPFAM" id="SSF46565">
    <property type="entry name" value="Chaperone J-domain"/>
    <property type="match status" value="1"/>
</dbReference>
<dbReference type="Gene3D" id="1.10.287.110">
    <property type="entry name" value="DnaJ domain"/>
    <property type="match status" value="1"/>
</dbReference>
<keyword evidence="1" id="KW-0143">Chaperone</keyword>
<keyword evidence="3" id="KW-1185">Reference proteome</keyword>
<proteinExistence type="predicted"/>
<organism evidence="2 3">
    <name type="scientific">Pseudomonas migulae</name>
    <dbReference type="NCBI Taxonomy" id="78543"/>
    <lineage>
        <taxon>Bacteria</taxon>
        <taxon>Pseudomonadati</taxon>
        <taxon>Pseudomonadota</taxon>
        <taxon>Gammaproteobacteria</taxon>
        <taxon>Pseudomonadales</taxon>
        <taxon>Pseudomonadaceae</taxon>
        <taxon>Pseudomonas</taxon>
    </lineage>
</organism>